<comment type="caution">
    <text evidence="2">The sequence shown here is derived from an EMBL/GenBank/DDBJ whole genome shotgun (WGS) entry which is preliminary data.</text>
</comment>
<accession>A0A243RAH7</accession>
<evidence type="ECO:0000313" key="3">
    <source>
        <dbReference type="Proteomes" id="UP000194761"/>
    </source>
</evidence>
<dbReference type="GO" id="GO:0030638">
    <property type="term" value="P:polyketide metabolic process"/>
    <property type="evidence" value="ECO:0007669"/>
    <property type="project" value="InterPro"/>
</dbReference>
<dbReference type="PANTHER" id="PTHR38436">
    <property type="entry name" value="POLYKETIDE CYCLASE SNOAL-LIKE DOMAIN"/>
    <property type="match status" value="1"/>
</dbReference>
<keyword evidence="3" id="KW-1185">Reference proteome</keyword>
<name>A0A243RAH7_9ACTN</name>
<dbReference type="EMBL" id="NGFP01000209">
    <property type="protein sequence ID" value="OUC91623.1"/>
    <property type="molecule type" value="Genomic_DNA"/>
</dbReference>
<dbReference type="InterPro" id="IPR032710">
    <property type="entry name" value="NTF2-like_dom_sf"/>
</dbReference>
<reference evidence="2 3" key="1">
    <citation type="submission" date="2017-05" db="EMBL/GenBank/DDBJ databases">
        <title>Biotechnological potential of actinobacteria isolated from South African environments.</title>
        <authorList>
            <person name="Le Roes-Hill M."/>
            <person name="Prins A."/>
            <person name="Durrell K.A."/>
        </authorList>
    </citation>
    <scope>NUCLEOTIDE SEQUENCE [LARGE SCALE GENOMIC DNA]</scope>
    <source>
        <strain evidence="2">M26</strain>
    </source>
</reference>
<organism evidence="2 3">
    <name type="scientific">Streptosporangium minutum</name>
    <dbReference type="NCBI Taxonomy" id="569862"/>
    <lineage>
        <taxon>Bacteria</taxon>
        <taxon>Bacillati</taxon>
        <taxon>Actinomycetota</taxon>
        <taxon>Actinomycetes</taxon>
        <taxon>Streptosporangiales</taxon>
        <taxon>Streptosporangiaceae</taxon>
        <taxon>Streptosporangium</taxon>
    </lineage>
</organism>
<dbReference type="SUPFAM" id="SSF54427">
    <property type="entry name" value="NTF2-like"/>
    <property type="match status" value="1"/>
</dbReference>
<dbReference type="PANTHER" id="PTHR38436:SF1">
    <property type="entry name" value="ESTER CYCLASE"/>
    <property type="match status" value="1"/>
</dbReference>
<sequence>MTVREPSAPPAGPAPAAWPRVAAGSWASTGFGAGPAEPPWSYAWDEQRVRRGVRLGRRGDRYDSPLGEAAASHASTREEGDTMTDAREVRDRYTAAFNVHDMDALLRTVSPTGVTVSPEGLSQGHEELASYIGQFWEAFPDVHAVVVESFDAGDVVVDELLMVGTHKGPYMMPDGQVVTPTGRPVSLRCCYICTVENGLIVSLRLYFDQLELRTQLGFPRG</sequence>
<dbReference type="Proteomes" id="UP000194761">
    <property type="component" value="Unassembled WGS sequence"/>
</dbReference>
<proteinExistence type="predicted"/>
<feature type="compositionally biased region" description="Basic and acidic residues" evidence="1">
    <location>
        <begin position="75"/>
        <end position="84"/>
    </location>
</feature>
<dbReference type="Pfam" id="PF07366">
    <property type="entry name" value="SnoaL"/>
    <property type="match status" value="1"/>
</dbReference>
<feature type="region of interest" description="Disordered" evidence="1">
    <location>
        <begin position="56"/>
        <end position="84"/>
    </location>
</feature>
<dbReference type="InterPro" id="IPR009959">
    <property type="entry name" value="Cyclase_SnoaL-like"/>
</dbReference>
<evidence type="ECO:0000313" key="2">
    <source>
        <dbReference type="EMBL" id="OUC91623.1"/>
    </source>
</evidence>
<gene>
    <name evidence="2" type="ORF">CA984_33010</name>
</gene>
<dbReference type="AlphaFoldDB" id="A0A243RAH7"/>
<protein>
    <recommendedName>
        <fullName evidence="4">SnoaL-like domain-containing protein</fullName>
    </recommendedName>
</protein>
<dbReference type="Gene3D" id="3.10.450.50">
    <property type="match status" value="1"/>
</dbReference>
<evidence type="ECO:0008006" key="4">
    <source>
        <dbReference type="Google" id="ProtNLM"/>
    </source>
</evidence>
<evidence type="ECO:0000256" key="1">
    <source>
        <dbReference type="SAM" id="MobiDB-lite"/>
    </source>
</evidence>